<name>A0AAV1UZ84_9STRA</name>
<accession>A0AAV1UZ84</accession>
<organism evidence="1 2">
    <name type="scientific">Peronospora matthiolae</name>
    <dbReference type="NCBI Taxonomy" id="2874970"/>
    <lineage>
        <taxon>Eukaryota</taxon>
        <taxon>Sar</taxon>
        <taxon>Stramenopiles</taxon>
        <taxon>Oomycota</taxon>
        <taxon>Peronosporomycetes</taxon>
        <taxon>Peronosporales</taxon>
        <taxon>Peronosporaceae</taxon>
        <taxon>Peronospora</taxon>
    </lineage>
</organism>
<gene>
    <name evidence="1" type="ORF">PM001_LOCUS24781</name>
</gene>
<evidence type="ECO:0000313" key="1">
    <source>
        <dbReference type="EMBL" id="CAK7939631.1"/>
    </source>
</evidence>
<evidence type="ECO:0000313" key="2">
    <source>
        <dbReference type="Proteomes" id="UP001162060"/>
    </source>
</evidence>
<dbReference type="AlphaFoldDB" id="A0AAV1UZ84"/>
<comment type="caution">
    <text evidence="1">The sequence shown here is derived from an EMBL/GenBank/DDBJ whole genome shotgun (WGS) entry which is preliminary data.</text>
</comment>
<proteinExistence type="predicted"/>
<protein>
    <submittedName>
        <fullName evidence="1">Uncharacterized protein</fullName>
    </submittedName>
</protein>
<sequence>MGADVDAIDIDDDDNDDAGIFSIANDRQSEMDDALTGETTFFQQCTRSALLLTRMNQQMNFC</sequence>
<dbReference type="Proteomes" id="UP001162060">
    <property type="component" value="Unassembled WGS sequence"/>
</dbReference>
<dbReference type="EMBL" id="CAKLBY020000247">
    <property type="protein sequence ID" value="CAK7939631.1"/>
    <property type="molecule type" value="Genomic_DNA"/>
</dbReference>
<reference evidence="1" key="1">
    <citation type="submission" date="2024-01" db="EMBL/GenBank/DDBJ databases">
        <authorList>
            <person name="Webb A."/>
        </authorList>
    </citation>
    <scope>NUCLEOTIDE SEQUENCE</scope>
    <source>
        <strain evidence="1">Pm1</strain>
    </source>
</reference>